<feature type="transmembrane region" description="Helical" evidence="7">
    <location>
        <begin position="207"/>
        <end position="228"/>
    </location>
</feature>
<evidence type="ECO:0000313" key="9">
    <source>
        <dbReference type="Proteomes" id="UP001234798"/>
    </source>
</evidence>
<evidence type="ECO:0000256" key="2">
    <source>
        <dbReference type="ARBA" id="ARBA00022475"/>
    </source>
</evidence>
<keyword evidence="3 7" id="KW-0812">Transmembrane</keyword>
<name>A0ABY9LZG7_9BURK</name>
<evidence type="ECO:0000256" key="1">
    <source>
        <dbReference type="ARBA" id="ARBA00004651"/>
    </source>
</evidence>
<protein>
    <submittedName>
        <fullName evidence="8">Branched-chain amino acid ABC transporter permease</fullName>
    </submittedName>
</protein>
<feature type="transmembrane region" description="Helical" evidence="7">
    <location>
        <begin position="66"/>
        <end position="83"/>
    </location>
</feature>
<feature type="transmembrane region" description="Helical" evidence="7">
    <location>
        <begin position="89"/>
        <end position="108"/>
    </location>
</feature>
<sequence length="332" mass="35489">MVRLSPRFLVAALLLALLALLPAYAHWQGEPFLLALFGRVLVYGVAALALNLLLGFGGMVSFGHALYLGLGAYAVGVMSHYGIENGWLHLAGALGACAVVGLISGYVVMRTSGIAFIMITLAFAQMFYFLATGLDGFGGDDGMSLFAGSDFGAFRLDTPLALYYAAFGVLLLVLWLMHRLIHAPFGMALRGCQANERRMRALGFPTLRYRLAAYVISAMICGVAGVLLANLTMYVSPSYLAWTTSGELIVMVVLGGIGTLFGPVVGALAFLLLEEGLKLLTDHWMLIMGLLIVGVVLVSRRGVYGNLPDTPWRRKARQTSPPPAARASGEPL</sequence>
<feature type="transmembrane region" description="Helical" evidence="7">
    <location>
        <begin position="161"/>
        <end position="181"/>
    </location>
</feature>
<dbReference type="Pfam" id="PF02653">
    <property type="entry name" value="BPD_transp_2"/>
    <property type="match status" value="1"/>
</dbReference>
<keyword evidence="9" id="KW-1185">Reference proteome</keyword>
<evidence type="ECO:0000256" key="5">
    <source>
        <dbReference type="ARBA" id="ARBA00023136"/>
    </source>
</evidence>
<dbReference type="PANTHER" id="PTHR30482:SF17">
    <property type="entry name" value="ABC TRANSPORTER ATP-BINDING PROTEIN"/>
    <property type="match status" value="1"/>
</dbReference>
<feature type="region of interest" description="Disordered" evidence="6">
    <location>
        <begin position="312"/>
        <end position="332"/>
    </location>
</feature>
<dbReference type="CDD" id="cd06581">
    <property type="entry name" value="TM_PBP1_LivM_like"/>
    <property type="match status" value="1"/>
</dbReference>
<feature type="transmembrane region" description="Helical" evidence="7">
    <location>
        <begin position="248"/>
        <end position="272"/>
    </location>
</feature>
<dbReference type="RefSeq" id="WP_306943156.1">
    <property type="nucleotide sequence ID" value="NZ_CP132976.1"/>
</dbReference>
<comment type="subcellular location">
    <subcellularLocation>
        <location evidence="1">Cell membrane</location>
        <topology evidence="1">Multi-pass membrane protein</topology>
    </subcellularLocation>
</comment>
<accession>A0ABY9LZG7</accession>
<evidence type="ECO:0000313" key="8">
    <source>
        <dbReference type="EMBL" id="WMD20169.1"/>
    </source>
</evidence>
<keyword evidence="2" id="KW-1003">Cell membrane</keyword>
<keyword evidence="5 7" id="KW-0472">Membrane</keyword>
<evidence type="ECO:0000256" key="4">
    <source>
        <dbReference type="ARBA" id="ARBA00022989"/>
    </source>
</evidence>
<feature type="transmembrane region" description="Helical" evidence="7">
    <location>
        <begin position="115"/>
        <end position="134"/>
    </location>
</feature>
<evidence type="ECO:0000256" key="7">
    <source>
        <dbReference type="SAM" id="Phobius"/>
    </source>
</evidence>
<gene>
    <name evidence="8" type="ORF">RAS12_26755</name>
</gene>
<dbReference type="InterPro" id="IPR001851">
    <property type="entry name" value="ABC_transp_permease"/>
</dbReference>
<evidence type="ECO:0000256" key="3">
    <source>
        <dbReference type="ARBA" id="ARBA00022692"/>
    </source>
</evidence>
<dbReference type="InterPro" id="IPR043428">
    <property type="entry name" value="LivM-like"/>
</dbReference>
<dbReference type="Proteomes" id="UP001234798">
    <property type="component" value="Chromosome"/>
</dbReference>
<evidence type="ECO:0000256" key="6">
    <source>
        <dbReference type="SAM" id="MobiDB-lite"/>
    </source>
</evidence>
<proteinExistence type="predicted"/>
<reference evidence="8 9" key="1">
    <citation type="submission" date="2023-08" db="EMBL/GenBank/DDBJ databases">
        <title>Achromobacter seleniivolatilans sp. nov., isolated from seleniferous soil.</title>
        <authorList>
            <person name="Zhang S."/>
            <person name="Li K."/>
            <person name="Peng J."/>
            <person name="Zhao Q."/>
            <person name="Wang H."/>
            <person name="Guo Y."/>
        </authorList>
    </citation>
    <scope>NUCLEOTIDE SEQUENCE [LARGE SCALE GENOMIC DNA]</scope>
    <source>
        <strain evidence="8 9">R39</strain>
    </source>
</reference>
<dbReference type="EMBL" id="CP132976">
    <property type="protein sequence ID" value="WMD20169.1"/>
    <property type="molecule type" value="Genomic_DNA"/>
</dbReference>
<organism evidence="8 9">
    <name type="scientific">Achromobacter seleniivolatilans</name>
    <dbReference type="NCBI Taxonomy" id="3047478"/>
    <lineage>
        <taxon>Bacteria</taxon>
        <taxon>Pseudomonadati</taxon>
        <taxon>Pseudomonadota</taxon>
        <taxon>Betaproteobacteria</taxon>
        <taxon>Burkholderiales</taxon>
        <taxon>Alcaligenaceae</taxon>
        <taxon>Achromobacter</taxon>
    </lineage>
</organism>
<feature type="transmembrane region" description="Helical" evidence="7">
    <location>
        <begin position="35"/>
        <end position="54"/>
    </location>
</feature>
<keyword evidence="4 7" id="KW-1133">Transmembrane helix</keyword>
<dbReference type="PANTHER" id="PTHR30482">
    <property type="entry name" value="HIGH-AFFINITY BRANCHED-CHAIN AMINO ACID TRANSPORT SYSTEM PERMEASE"/>
    <property type="match status" value="1"/>
</dbReference>
<feature type="transmembrane region" description="Helical" evidence="7">
    <location>
        <begin position="284"/>
        <end position="303"/>
    </location>
</feature>